<accession>A0A5S3PPV5</accession>
<dbReference type="OrthoDB" id="9765065at2"/>
<evidence type="ECO:0000313" key="6">
    <source>
        <dbReference type="Proteomes" id="UP000310314"/>
    </source>
</evidence>
<feature type="domain" description="Sulfatase N-terminal" evidence="4">
    <location>
        <begin position="36"/>
        <end position="409"/>
    </location>
</feature>
<dbReference type="InterPro" id="IPR017850">
    <property type="entry name" value="Alkaline_phosphatase_core_sf"/>
</dbReference>
<dbReference type="PROSITE" id="PS51257">
    <property type="entry name" value="PROKAR_LIPOPROTEIN"/>
    <property type="match status" value="1"/>
</dbReference>
<keyword evidence="2" id="KW-0378">Hydrolase</keyword>
<dbReference type="Pfam" id="PF00884">
    <property type="entry name" value="Sulfatase"/>
    <property type="match status" value="1"/>
</dbReference>
<dbReference type="Gene3D" id="3.30.1120.10">
    <property type="match status" value="1"/>
</dbReference>
<dbReference type="PANTHER" id="PTHR43751:SF3">
    <property type="entry name" value="SULFATASE N-TERMINAL DOMAIN-CONTAINING PROTEIN"/>
    <property type="match status" value="1"/>
</dbReference>
<dbReference type="CDD" id="cd16145">
    <property type="entry name" value="ARS_like"/>
    <property type="match status" value="1"/>
</dbReference>
<organism evidence="5 6">
    <name type="scientific">Maribacter algarum</name>
    <name type="common">ex Zhang et al. 2020</name>
    <dbReference type="NCBI Taxonomy" id="2578118"/>
    <lineage>
        <taxon>Bacteria</taxon>
        <taxon>Pseudomonadati</taxon>
        <taxon>Bacteroidota</taxon>
        <taxon>Flavobacteriia</taxon>
        <taxon>Flavobacteriales</taxon>
        <taxon>Flavobacteriaceae</taxon>
        <taxon>Maribacter</taxon>
    </lineage>
</organism>
<gene>
    <name evidence="5" type="ORF">FEE95_09755</name>
</gene>
<evidence type="ECO:0000256" key="1">
    <source>
        <dbReference type="ARBA" id="ARBA00008779"/>
    </source>
</evidence>
<dbReference type="Proteomes" id="UP000310314">
    <property type="component" value="Unassembled WGS sequence"/>
</dbReference>
<dbReference type="PROSITE" id="PS00523">
    <property type="entry name" value="SULFATASE_1"/>
    <property type="match status" value="1"/>
</dbReference>
<feature type="chain" id="PRO_5024293067" evidence="3">
    <location>
        <begin position="21"/>
        <end position="525"/>
    </location>
</feature>
<keyword evidence="3" id="KW-0732">Signal</keyword>
<keyword evidence="6" id="KW-1185">Reference proteome</keyword>
<dbReference type="SUPFAM" id="SSF53649">
    <property type="entry name" value="Alkaline phosphatase-like"/>
    <property type="match status" value="1"/>
</dbReference>
<dbReference type="PANTHER" id="PTHR43751">
    <property type="entry name" value="SULFATASE"/>
    <property type="match status" value="1"/>
</dbReference>
<sequence>MFFKKSILSLLLAGTFFLSCKEQVKETTSENQSVKPNIIYILADDLGYAEVGAYAQEKIETPNIDALAKGGMLFTQHYSSAPVCAPARNMFLTGKHAGHAYIRSNSEWKERGAVWDHYAMAKDSTLEGQGPMPANTVTMAHKLKEVGYTTAIVGKWGLGAPHTKSVPNDMGFDFFYGYNCQRQAHTYNPLFLYKNRNRVHFANDTVPPGTKLPEGADPNDQESYAQFDQEYYSPELMFKELTDFVDRSKEQPFFLYWASPIPHVALQAPQKWVDYYIEKFGAEEPYLGDKGYFPHKNPRAAYAAMVSYLDENIGKLVQQLKDEGIYDNTLIVFTSDNGPSYAGGADPEFFESAKPFAGEYGRGKGYLYEGGIRVPMIASWPDKIKAGTKSDHISAHYDMLATFGDVAGYENTETSDGISILPAMLSDETQKGHDFLYWEFPSYGGQVAIRMGDWKVVRQNLKNDKEPTLELYNLKDDPTETKNIAALHPEVLEKAAEIFKAEREIPELENFEIPILQEGLLAEKK</sequence>
<dbReference type="EMBL" id="VATY01000002">
    <property type="protein sequence ID" value="TMM56777.1"/>
    <property type="molecule type" value="Genomic_DNA"/>
</dbReference>
<dbReference type="RefSeq" id="WP_138657761.1">
    <property type="nucleotide sequence ID" value="NZ_VATY01000002.1"/>
</dbReference>
<comment type="similarity">
    <text evidence="1">Belongs to the sulfatase family.</text>
</comment>
<dbReference type="InterPro" id="IPR052701">
    <property type="entry name" value="GAG_Ulvan_Degrading_Sulfatases"/>
</dbReference>
<feature type="signal peptide" evidence="3">
    <location>
        <begin position="1"/>
        <end position="20"/>
    </location>
</feature>
<proteinExistence type="inferred from homology"/>
<dbReference type="InterPro" id="IPR000917">
    <property type="entry name" value="Sulfatase_N"/>
</dbReference>
<evidence type="ECO:0000256" key="3">
    <source>
        <dbReference type="SAM" id="SignalP"/>
    </source>
</evidence>
<comment type="caution">
    <text evidence="5">The sequence shown here is derived from an EMBL/GenBank/DDBJ whole genome shotgun (WGS) entry which is preliminary data.</text>
</comment>
<evidence type="ECO:0000259" key="4">
    <source>
        <dbReference type="Pfam" id="PF00884"/>
    </source>
</evidence>
<protein>
    <submittedName>
        <fullName evidence="5">Arylsulfatase</fullName>
    </submittedName>
</protein>
<dbReference type="AlphaFoldDB" id="A0A5S3PPV5"/>
<reference evidence="5 6" key="1">
    <citation type="submission" date="2019-05" db="EMBL/GenBank/DDBJ databases">
        <authorList>
            <person name="Zhang J.-Y."/>
            <person name="Feg X."/>
            <person name="Du Z.-J."/>
        </authorList>
    </citation>
    <scope>NUCLEOTIDE SEQUENCE [LARGE SCALE GENOMIC DNA]</scope>
    <source>
        <strain evidence="5 6">RZ26</strain>
    </source>
</reference>
<name>A0A5S3PPV5_9FLAO</name>
<evidence type="ECO:0000256" key="2">
    <source>
        <dbReference type="ARBA" id="ARBA00022801"/>
    </source>
</evidence>
<dbReference type="Gene3D" id="3.40.720.10">
    <property type="entry name" value="Alkaline Phosphatase, subunit A"/>
    <property type="match status" value="1"/>
</dbReference>
<dbReference type="GO" id="GO:0016787">
    <property type="term" value="F:hydrolase activity"/>
    <property type="evidence" value="ECO:0007669"/>
    <property type="project" value="UniProtKB-KW"/>
</dbReference>
<dbReference type="InterPro" id="IPR024607">
    <property type="entry name" value="Sulfatase_CS"/>
</dbReference>
<evidence type="ECO:0000313" key="5">
    <source>
        <dbReference type="EMBL" id="TMM56777.1"/>
    </source>
</evidence>